<organism evidence="2">
    <name type="scientific">bioreactor metagenome</name>
    <dbReference type="NCBI Taxonomy" id="1076179"/>
    <lineage>
        <taxon>unclassified sequences</taxon>
        <taxon>metagenomes</taxon>
        <taxon>ecological metagenomes</taxon>
    </lineage>
</organism>
<evidence type="ECO:0000256" key="1">
    <source>
        <dbReference type="SAM" id="MobiDB-lite"/>
    </source>
</evidence>
<dbReference type="EMBL" id="VSSQ01090857">
    <property type="protein sequence ID" value="MPN36622.1"/>
    <property type="molecule type" value="Genomic_DNA"/>
</dbReference>
<reference evidence="2" key="1">
    <citation type="submission" date="2019-08" db="EMBL/GenBank/DDBJ databases">
        <authorList>
            <person name="Kucharzyk K."/>
            <person name="Murdoch R.W."/>
            <person name="Higgins S."/>
            <person name="Loffler F."/>
        </authorList>
    </citation>
    <scope>NUCLEOTIDE SEQUENCE</scope>
</reference>
<protein>
    <submittedName>
        <fullName evidence="2">Uncharacterized protein</fullName>
    </submittedName>
</protein>
<feature type="compositionally biased region" description="Polar residues" evidence="1">
    <location>
        <begin position="144"/>
        <end position="155"/>
    </location>
</feature>
<evidence type="ECO:0000313" key="2">
    <source>
        <dbReference type="EMBL" id="MPN36622.1"/>
    </source>
</evidence>
<dbReference type="AlphaFoldDB" id="A0A645HE30"/>
<gene>
    <name evidence="2" type="ORF">SDC9_184132</name>
</gene>
<accession>A0A645HE30</accession>
<feature type="compositionally biased region" description="Basic and acidic residues" evidence="1">
    <location>
        <begin position="134"/>
        <end position="143"/>
    </location>
</feature>
<feature type="region of interest" description="Disordered" evidence="1">
    <location>
        <begin position="134"/>
        <end position="162"/>
    </location>
</feature>
<proteinExistence type="predicted"/>
<comment type="caution">
    <text evidence="2">The sequence shown here is derived from an EMBL/GenBank/DDBJ whole genome shotgun (WGS) entry which is preliminary data.</text>
</comment>
<name>A0A645HE30_9ZZZZ</name>
<sequence length="162" mass="17719">MARSHRRVEPVLVGGAQLLRDDDLHRLPDRLLRRETEQLLRLLVPPADDAVDVDDDDAVARLLQGGGGEIQVELGSRLVGHARGPLVFAPAGPRRMGSPEAVCCFWSLVGPTTAVKGGSVFLVTFLSRIATGRDHHRPVDQRSRTQFAQPLPQHSRSGDLRS</sequence>